<sequence length="311" mass="36019">LSGRPFGTFWNTWRAASIFIRRDIDTASKIKFWKYGAVCLDEEALKKLLRLAYEKCLEWTEFICVTEEIKKHEKIDDFGFEATYDAALKGRPFGTFWNTWRAASIFIRRDIDTASKIKFWKYGAVCLDEEALKKLLRLAYEKCLEWTEFICVTEEIKKHEKIDDFGFEATYDAALKGLKKELEEEEKAKRAIREGPTAFAAPPCAALLEKDGPQRGVATRVAGNFKQLRDILDEWRAYSIWVIVWPMDLKFSESNICDVVKVCDRHFEGGGRIVTAWPPVVEKSIGAWKKMSEIWQMLDEVEENVRNLANA</sequence>
<evidence type="ECO:0000313" key="3">
    <source>
        <dbReference type="WBParaSite" id="HPBE_0002105801-mRNA-1"/>
    </source>
</evidence>
<dbReference type="Proteomes" id="UP000050761">
    <property type="component" value="Unassembled WGS sequence"/>
</dbReference>
<dbReference type="WBParaSite" id="HPBE_0002105801-mRNA-1">
    <property type="protein sequence ID" value="HPBE_0002105801-mRNA-1"/>
    <property type="gene ID" value="HPBE_0002105801"/>
</dbReference>
<protein>
    <submittedName>
        <fullName evidence="3">HEPN domain-containing protein</fullName>
    </submittedName>
</protein>
<dbReference type="AlphaFoldDB" id="A0A183GF98"/>
<evidence type="ECO:0000313" key="2">
    <source>
        <dbReference type="Proteomes" id="UP000050761"/>
    </source>
</evidence>
<organism evidence="2 3">
    <name type="scientific">Heligmosomoides polygyrus</name>
    <name type="common">Parasitic roundworm</name>
    <dbReference type="NCBI Taxonomy" id="6339"/>
    <lineage>
        <taxon>Eukaryota</taxon>
        <taxon>Metazoa</taxon>
        <taxon>Ecdysozoa</taxon>
        <taxon>Nematoda</taxon>
        <taxon>Chromadorea</taxon>
        <taxon>Rhabditida</taxon>
        <taxon>Rhabditina</taxon>
        <taxon>Rhabditomorpha</taxon>
        <taxon>Strongyloidea</taxon>
        <taxon>Heligmosomidae</taxon>
        <taxon>Heligmosomoides</taxon>
    </lineage>
</organism>
<evidence type="ECO:0000256" key="1">
    <source>
        <dbReference type="SAM" id="Coils"/>
    </source>
</evidence>
<accession>A0A183GF98</accession>
<keyword evidence="1" id="KW-0175">Coiled coil</keyword>
<feature type="coiled-coil region" evidence="1">
    <location>
        <begin position="168"/>
        <end position="195"/>
    </location>
</feature>
<keyword evidence="2" id="KW-1185">Reference proteome</keyword>
<proteinExistence type="predicted"/>
<reference evidence="3" key="1">
    <citation type="submission" date="2019-09" db="UniProtKB">
        <authorList>
            <consortium name="WormBaseParasite"/>
        </authorList>
    </citation>
    <scope>IDENTIFICATION</scope>
</reference>
<name>A0A183GF98_HELPZ</name>